<dbReference type="AlphaFoldDB" id="A0A7W9LCC4"/>
<keyword evidence="2" id="KW-1185">Reference proteome</keyword>
<reference evidence="1 2" key="1">
    <citation type="submission" date="2020-08" db="EMBL/GenBank/DDBJ databases">
        <title>Sequencing the genomes of 1000 actinobacteria strains.</title>
        <authorList>
            <person name="Klenk H.-P."/>
        </authorList>
    </citation>
    <scope>NUCLEOTIDE SEQUENCE [LARGE SCALE GENOMIC DNA]</scope>
    <source>
        <strain evidence="1 2">DSM 45507</strain>
    </source>
</reference>
<dbReference type="RefSeq" id="WP_185072052.1">
    <property type="nucleotide sequence ID" value="NZ_JACHMB010000001.1"/>
</dbReference>
<protein>
    <submittedName>
        <fullName evidence="1">Uncharacterized protein</fullName>
    </submittedName>
</protein>
<evidence type="ECO:0000313" key="1">
    <source>
        <dbReference type="EMBL" id="MBB5778647.1"/>
    </source>
</evidence>
<name>A0A7W9LCC4_9ACTN</name>
<comment type="caution">
    <text evidence="1">The sequence shown here is derived from an EMBL/GenBank/DDBJ whole genome shotgun (WGS) entry which is preliminary data.</text>
</comment>
<dbReference type="EMBL" id="JACHMB010000001">
    <property type="protein sequence ID" value="MBB5778647.1"/>
    <property type="molecule type" value="Genomic_DNA"/>
</dbReference>
<sequence>MSIFRRLPADVRKSLATEPGERVLTFAAGAVSGYVVATDLALYLTDGTRVPYEKVDKASWDDDGVRILTTDGTWHAERITDPRMLPETVRERVNSTIVVNKHVKLPGRGGVRLVARRRPGGEVRGWTFVFDDGLDPEDPGLRAQAEQALEGLRRSMGV</sequence>
<accession>A0A7W9LCC4</accession>
<proteinExistence type="predicted"/>
<gene>
    <name evidence="1" type="ORF">HD596_005403</name>
</gene>
<organism evidence="1 2">
    <name type="scientific">Nonomuraea jabiensis</name>
    <dbReference type="NCBI Taxonomy" id="882448"/>
    <lineage>
        <taxon>Bacteria</taxon>
        <taxon>Bacillati</taxon>
        <taxon>Actinomycetota</taxon>
        <taxon>Actinomycetes</taxon>
        <taxon>Streptosporangiales</taxon>
        <taxon>Streptosporangiaceae</taxon>
        <taxon>Nonomuraea</taxon>
    </lineage>
</organism>
<evidence type="ECO:0000313" key="2">
    <source>
        <dbReference type="Proteomes" id="UP000579153"/>
    </source>
</evidence>
<dbReference type="Proteomes" id="UP000579153">
    <property type="component" value="Unassembled WGS sequence"/>
</dbReference>